<feature type="region of interest" description="Disordered" evidence="1">
    <location>
        <begin position="1"/>
        <end position="20"/>
    </location>
</feature>
<sequence>MPATDGRRNCNRLSRQPEEASTSLPFPSRIFELGLHHSFFYLLQSLSCCILRPIICSRYGETIPFPLYRLPPHLAHSVPTYPKPAGSISTPRTFYIPSSFPCPSAPFLCLPSHQPPIPADRTWVRSLINHGTGCVCKASGRSRQLADSWANQRSSVGLAEPSRAELSQDSIPG</sequence>
<proteinExistence type="predicted"/>
<feature type="compositionally biased region" description="Polar residues" evidence="1">
    <location>
        <begin position="11"/>
        <end position="20"/>
    </location>
</feature>
<organism evidence="2 3">
    <name type="scientific">Protopolystoma xenopodis</name>
    <dbReference type="NCBI Taxonomy" id="117903"/>
    <lineage>
        <taxon>Eukaryota</taxon>
        <taxon>Metazoa</taxon>
        <taxon>Spiralia</taxon>
        <taxon>Lophotrochozoa</taxon>
        <taxon>Platyhelminthes</taxon>
        <taxon>Monogenea</taxon>
        <taxon>Polyopisthocotylea</taxon>
        <taxon>Polystomatidea</taxon>
        <taxon>Polystomatidae</taxon>
        <taxon>Protopolystoma</taxon>
    </lineage>
</organism>
<reference evidence="2" key="1">
    <citation type="submission" date="2018-11" db="EMBL/GenBank/DDBJ databases">
        <authorList>
            <consortium name="Pathogen Informatics"/>
        </authorList>
    </citation>
    <scope>NUCLEOTIDE SEQUENCE</scope>
</reference>
<comment type="caution">
    <text evidence="2">The sequence shown here is derived from an EMBL/GenBank/DDBJ whole genome shotgun (WGS) entry which is preliminary data.</text>
</comment>
<protein>
    <submittedName>
        <fullName evidence="2">Uncharacterized protein</fullName>
    </submittedName>
</protein>
<keyword evidence="3" id="KW-1185">Reference proteome</keyword>
<dbReference type="AlphaFoldDB" id="A0A3S5B1U2"/>
<evidence type="ECO:0000256" key="1">
    <source>
        <dbReference type="SAM" id="MobiDB-lite"/>
    </source>
</evidence>
<name>A0A3S5B1U2_9PLAT</name>
<evidence type="ECO:0000313" key="3">
    <source>
        <dbReference type="Proteomes" id="UP000784294"/>
    </source>
</evidence>
<accession>A0A3S5B1U2</accession>
<evidence type="ECO:0000313" key="2">
    <source>
        <dbReference type="EMBL" id="VEL31218.1"/>
    </source>
</evidence>
<dbReference type="EMBL" id="CAAALY010119986">
    <property type="protein sequence ID" value="VEL31218.1"/>
    <property type="molecule type" value="Genomic_DNA"/>
</dbReference>
<dbReference type="Proteomes" id="UP000784294">
    <property type="component" value="Unassembled WGS sequence"/>
</dbReference>
<gene>
    <name evidence="2" type="ORF">PXEA_LOCUS24658</name>
</gene>